<accession>A0ABN8T0J4</accession>
<dbReference type="Proteomes" id="UP001159427">
    <property type="component" value="Unassembled WGS sequence"/>
</dbReference>
<feature type="non-terminal residue" evidence="2">
    <location>
        <position position="171"/>
    </location>
</feature>
<organism evidence="2 3">
    <name type="scientific">Porites evermanni</name>
    <dbReference type="NCBI Taxonomy" id="104178"/>
    <lineage>
        <taxon>Eukaryota</taxon>
        <taxon>Metazoa</taxon>
        <taxon>Cnidaria</taxon>
        <taxon>Anthozoa</taxon>
        <taxon>Hexacorallia</taxon>
        <taxon>Scleractinia</taxon>
        <taxon>Fungiina</taxon>
        <taxon>Poritidae</taxon>
        <taxon>Porites</taxon>
    </lineage>
</organism>
<feature type="compositionally biased region" description="Polar residues" evidence="1">
    <location>
        <begin position="134"/>
        <end position="152"/>
    </location>
</feature>
<protein>
    <submittedName>
        <fullName evidence="2">Uncharacterized protein</fullName>
    </submittedName>
</protein>
<evidence type="ECO:0000256" key="1">
    <source>
        <dbReference type="SAM" id="MobiDB-lite"/>
    </source>
</evidence>
<evidence type="ECO:0000313" key="3">
    <source>
        <dbReference type="Proteomes" id="UP001159427"/>
    </source>
</evidence>
<reference evidence="2 3" key="1">
    <citation type="submission" date="2022-05" db="EMBL/GenBank/DDBJ databases">
        <authorList>
            <consortium name="Genoscope - CEA"/>
            <person name="William W."/>
        </authorList>
    </citation>
    <scope>NUCLEOTIDE SEQUENCE [LARGE SCALE GENOMIC DNA]</scope>
</reference>
<gene>
    <name evidence="2" type="ORF">PEVE_00033498</name>
</gene>
<feature type="region of interest" description="Disordered" evidence="1">
    <location>
        <begin position="113"/>
        <end position="171"/>
    </location>
</feature>
<name>A0ABN8T0J4_9CNID</name>
<dbReference type="EMBL" id="CALNXI010004996">
    <property type="protein sequence ID" value="CAH3196797.1"/>
    <property type="molecule type" value="Genomic_DNA"/>
</dbReference>
<sequence length="171" mass="18133">MPPRRSQRSKRPSAQALEALVSSPLQRVRRQSLVVDGSSSSSTQQPSLLHESLIAQPVSRPATLFPVQSPQPPTAPATDQPAVLTSPVMDQLLSRVTDEVTKRLQPLLSNLSSIAQQAQSPPSTSSQAPAVSFPVQQSTPLQSSGSNIQQVQGHAAIQDTVEVPAVHDGVQ</sequence>
<feature type="region of interest" description="Disordered" evidence="1">
    <location>
        <begin position="1"/>
        <end position="82"/>
    </location>
</feature>
<proteinExistence type="predicted"/>
<feature type="compositionally biased region" description="Low complexity" evidence="1">
    <location>
        <begin position="113"/>
        <end position="132"/>
    </location>
</feature>
<evidence type="ECO:0000313" key="2">
    <source>
        <dbReference type="EMBL" id="CAH3196797.1"/>
    </source>
</evidence>
<feature type="compositionally biased region" description="Basic residues" evidence="1">
    <location>
        <begin position="1"/>
        <end position="11"/>
    </location>
</feature>
<comment type="caution">
    <text evidence="2">The sequence shown here is derived from an EMBL/GenBank/DDBJ whole genome shotgun (WGS) entry which is preliminary data.</text>
</comment>
<keyword evidence="3" id="KW-1185">Reference proteome</keyword>